<protein>
    <recommendedName>
        <fullName evidence="3">Alpha-ribazole phosphatase</fullName>
        <ecNumber evidence="3">3.1.3.73</ecNumber>
    </recommendedName>
</protein>
<dbReference type="PROSITE" id="PS00175">
    <property type="entry name" value="PG_MUTASE"/>
    <property type="match status" value="1"/>
</dbReference>
<sequence length="205" mass="23388">MKESTRIYLIRHGETAWNEAGRYQGHRDVELSPRGLKQAVLLRERLQKENIKAVYASDLRRARETAIIIAQAHGLTVNELSSLRELNFGLWEGLTYQEIASQYPEEWKEWLADPSNIRVPGGESYLELQERVYRAFLKIVARHPGEKLAIVAHGGTLRVIICQALGLGLEGLWRFRIDNGSITILDCYEGKYILSSLNDVCHLCL</sequence>
<dbReference type="InterPro" id="IPR050275">
    <property type="entry name" value="PGM_Phosphatase"/>
</dbReference>
<dbReference type="PRINTS" id="PR00991">
    <property type="entry name" value="6PFRUCTKNASE"/>
</dbReference>
<dbReference type="Proteomes" id="UP000192569">
    <property type="component" value="Chromosome I"/>
</dbReference>
<dbReference type="InterPro" id="IPR001345">
    <property type="entry name" value="PG/BPGM_mutase_AS"/>
</dbReference>
<evidence type="ECO:0000256" key="5">
    <source>
        <dbReference type="PIRSR" id="PIRSR613078-2"/>
    </source>
</evidence>
<evidence type="ECO:0000313" key="6">
    <source>
        <dbReference type="EMBL" id="SMB97359.1"/>
    </source>
</evidence>
<accession>A0A1W1VVH0</accession>
<dbReference type="InterPro" id="IPR013078">
    <property type="entry name" value="His_Pase_superF_clade-1"/>
</dbReference>
<evidence type="ECO:0000256" key="1">
    <source>
        <dbReference type="ARBA" id="ARBA00023152"/>
    </source>
</evidence>
<dbReference type="SUPFAM" id="SSF53254">
    <property type="entry name" value="Phosphoglycerate mutase-like"/>
    <property type="match status" value="1"/>
</dbReference>
<keyword evidence="7" id="KW-1185">Reference proteome</keyword>
<evidence type="ECO:0000313" key="7">
    <source>
        <dbReference type="Proteomes" id="UP000192569"/>
    </source>
</evidence>
<evidence type="ECO:0000256" key="4">
    <source>
        <dbReference type="PIRSR" id="PIRSR613078-1"/>
    </source>
</evidence>
<dbReference type="Gene3D" id="3.40.50.1240">
    <property type="entry name" value="Phosphoglycerate mutase-like"/>
    <property type="match status" value="1"/>
</dbReference>
<organism evidence="6 7">
    <name type="scientific">Thermanaeromonas toyohensis ToBE</name>
    <dbReference type="NCBI Taxonomy" id="698762"/>
    <lineage>
        <taxon>Bacteria</taxon>
        <taxon>Bacillati</taxon>
        <taxon>Bacillota</taxon>
        <taxon>Clostridia</taxon>
        <taxon>Neomoorellales</taxon>
        <taxon>Neomoorellaceae</taxon>
        <taxon>Thermanaeromonas</taxon>
    </lineage>
</organism>
<dbReference type="GO" id="GO:0005737">
    <property type="term" value="C:cytoplasm"/>
    <property type="evidence" value="ECO:0007669"/>
    <property type="project" value="TreeGrafter"/>
</dbReference>
<gene>
    <name evidence="6" type="ORF">SAMN00808754_1830</name>
</gene>
<dbReference type="GO" id="GO:0009236">
    <property type="term" value="P:cobalamin biosynthetic process"/>
    <property type="evidence" value="ECO:0007669"/>
    <property type="project" value="UniProtKB-UniRule"/>
</dbReference>
<dbReference type="EMBL" id="LT838272">
    <property type="protein sequence ID" value="SMB97359.1"/>
    <property type="molecule type" value="Genomic_DNA"/>
</dbReference>
<proteinExistence type="predicted"/>
<dbReference type="NCBIfam" id="TIGR03162">
    <property type="entry name" value="ribazole_cobC"/>
    <property type="match status" value="1"/>
</dbReference>
<dbReference type="CDD" id="cd07067">
    <property type="entry name" value="HP_PGM_like"/>
    <property type="match status" value="1"/>
</dbReference>
<dbReference type="EC" id="3.1.3.73" evidence="3"/>
<dbReference type="PANTHER" id="PTHR48100:SF1">
    <property type="entry name" value="HISTIDINE PHOSPHATASE FAMILY PROTEIN-RELATED"/>
    <property type="match status" value="1"/>
</dbReference>
<dbReference type="STRING" id="698762.SAMN00808754_1830"/>
<dbReference type="GO" id="GO:0005524">
    <property type="term" value="F:ATP binding"/>
    <property type="evidence" value="ECO:0007669"/>
    <property type="project" value="InterPro"/>
</dbReference>
<feature type="active site" description="Tele-phosphohistidine intermediate" evidence="4">
    <location>
        <position position="12"/>
    </location>
</feature>
<dbReference type="GO" id="GO:0043755">
    <property type="term" value="F:alpha-ribazole phosphatase activity"/>
    <property type="evidence" value="ECO:0007669"/>
    <property type="project" value="UniProtKB-UniRule"/>
</dbReference>
<evidence type="ECO:0000256" key="3">
    <source>
        <dbReference type="NCBIfam" id="TIGR03162"/>
    </source>
</evidence>
<name>A0A1W1VVH0_9FIRM</name>
<reference evidence="6 7" key="1">
    <citation type="submission" date="2017-04" db="EMBL/GenBank/DDBJ databases">
        <authorList>
            <person name="Afonso C.L."/>
            <person name="Miller P.J."/>
            <person name="Scott M.A."/>
            <person name="Spackman E."/>
            <person name="Goraichik I."/>
            <person name="Dimitrov K.M."/>
            <person name="Suarez D.L."/>
            <person name="Swayne D.E."/>
        </authorList>
    </citation>
    <scope>NUCLEOTIDE SEQUENCE [LARGE SCALE GENOMIC DNA]</scope>
    <source>
        <strain evidence="6 7">ToBE</strain>
    </source>
</reference>
<feature type="active site" description="Proton donor/acceptor" evidence="4">
    <location>
        <position position="85"/>
    </location>
</feature>
<feature type="binding site" evidence="5">
    <location>
        <position position="61"/>
    </location>
    <ligand>
        <name>substrate</name>
    </ligand>
</feature>
<dbReference type="OrthoDB" id="9781415at2"/>
<dbReference type="PANTHER" id="PTHR48100">
    <property type="entry name" value="BROAD-SPECIFICITY PHOSPHATASE YOR283W-RELATED"/>
    <property type="match status" value="1"/>
</dbReference>
<dbReference type="InterPro" id="IPR003094">
    <property type="entry name" value="6Pfruct_kin"/>
</dbReference>
<evidence type="ECO:0000256" key="2">
    <source>
        <dbReference type="ARBA" id="ARBA00023235"/>
    </source>
</evidence>
<dbReference type="GO" id="GO:0006003">
    <property type="term" value="P:fructose 2,6-bisphosphate metabolic process"/>
    <property type="evidence" value="ECO:0007669"/>
    <property type="project" value="InterPro"/>
</dbReference>
<dbReference type="InterPro" id="IPR029033">
    <property type="entry name" value="His_PPase_superfam"/>
</dbReference>
<feature type="binding site" evidence="5">
    <location>
        <begin position="11"/>
        <end position="18"/>
    </location>
    <ligand>
        <name>substrate</name>
    </ligand>
</feature>
<dbReference type="SMART" id="SM00855">
    <property type="entry name" value="PGAM"/>
    <property type="match status" value="1"/>
</dbReference>
<dbReference type="RefSeq" id="WP_084665424.1">
    <property type="nucleotide sequence ID" value="NZ_LT838272.1"/>
</dbReference>
<dbReference type="AlphaFoldDB" id="A0A1W1VVH0"/>
<dbReference type="InterPro" id="IPR017578">
    <property type="entry name" value="Ribazole_CobC"/>
</dbReference>
<dbReference type="Pfam" id="PF00300">
    <property type="entry name" value="His_Phos_1"/>
    <property type="match status" value="1"/>
</dbReference>
<keyword evidence="2" id="KW-0413">Isomerase</keyword>
<keyword evidence="1" id="KW-0324">Glycolysis</keyword>